<dbReference type="OrthoDB" id="2866996at2759"/>
<dbReference type="UniPathway" id="UPA00280"/>
<evidence type="ECO:0000259" key="17">
    <source>
        <dbReference type="Pfam" id="PF17786"/>
    </source>
</evidence>
<comment type="similarity">
    <text evidence="4">Belongs to the glycosyl hydrolase 2 family. Beta-mannosidase A subfamily.</text>
</comment>
<evidence type="ECO:0000256" key="12">
    <source>
        <dbReference type="ARBA" id="ARBA00023295"/>
    </source>
</evidence>
<keyword evidence="12" id="KW-0326">Glycosidase</keyword>
<feature type="domain" description="Glycoside hydrolase family 2 immunoglobulin-like beta-sandwich" evidence="15">
    <location>
        <begin position="266"/>
        <end position="376"/>
    </location>
</feature>
<comment type="caution">
    <text evidence="19">The sequence shown here is derived from an EMBL/GenBank/DDBJ whole genome shotgun (WGS) entry which is preliminary data.</text>
</comment>
<dbReference type="PANTHER" id="PTHR43730:SF5">
    <property type="entry name" value="BETA-MANNOSIDASE A"/>
    <property type="match status" value="1"/>
</dbReference>
<dbReference type="EMBL" id="JAACJO010000030">
    <property type="protein sequence ID" value="KAF5346711.1"/>
    <property type="molecule type" value="Genomic_DNA"/>
</dbReference>
<evidence type="ECO:0000256" key="1">
    <source>
        <dbReference type="ARBA" id="ARBA00000829"/>
    </source>
</evidence>
<evidence type="ECO:0000256" key="2">
    <source>
        <dbReference type="ARBA" id="ARBA00004613"/>
    </source>
</evidence>
<dbReference type="GO" id="GO:0005576">
    <property type="term" value="C:extracellular region"/>
    <property type="evidence" value="ECO:0007669"/>
    <property type="project" value="UniProtKB-SubCell"/>
</dbReference>
<evidence type="ECO:0000256" key="6">
    <source>
        <dbReference type="ARBA" id="ARBA00012754"/>
    </source>
</evidence>
<organism evidence="19 20">
    <name type="scientific">Leucocoprinus leucothites</name>
    <dbReference type="NCBI Taxonomy" id="201217"/>
    <lineage>
        <taxon>Eukaryota</taxon>
        <taxon>Fungi</taxon>
        <taxon>Dikarya</taxon>
        <taxon>Basidiomycota</taxon>
        <taxon>Agaricomycotina</taxon>
        <taxon>Agaricomycetes</taxon>
        <taxon>Agaricomycetidae</taxon>
        <taxon>Agaricales</taxon>
        <taxon>Agaricineae</taxon>
        <taxon>Agaricaceae</taxon>
        <taxon>Leucocoprinus</taxon>
    </lineage>
</organism>
<dbReference type="Proteomes" id="UP000559027">
    <property type="component" value="Unassembled WGS sequence"/>
</dbReference>
<evidence type="ECO:0000259" key="18">
    <source>
        <dbReference type="Pfam" id="PF22666"/>
    </source>
</evidence>
<evidence type="ECO:0000256" key="9">
    <source>
        <dbReference type="ARBA" id="ARBA00022729"/>
    </source>
</evidence>
<evidence type="ECO:0000256" key="11">
    <source>
        <dbReference type="ARBA" id="ARBA00023180"/>
    </source>
</evidence>
<dbReference type="GO" id="GO:0005975">
    <property type="term" value="P:carbohydrate metabolic process"/>
    <property type="evidence" value="ECO:0007669"/>
    <property type="project" value="InterPro"/>
</dbReference>
<proteinExistence type="inferred from homology"/>
<evidence type="ECO:0000256" key="8">
    <source>
        <dbReference type="ARBA" id="ARBA00022525"/>
    </source>
</evidence>
<comment type="subunit">
    <text evidence="5">Homodimer.</text>
</comment>
<sequence>MFGRGLFQLIFSTCLLGDALASVVNLASLKWTLTNANGTINVPSIGPPTQAHIDLLNAGLITEPLLGINDFTQRWIVDDNWTYTGDISPFLKSDAFKQSKKTLLVFYGIDTIANITIAGHPLAWVNNQFRQYVYDVSDLLASPRNNELVIELESAWKYGLNVTARDDTESFPTNVRTSDNYEYPGVRQWVRKVASDFGWDWGPAFVPSGVYKPAYFVTLTAPTGGKQTIGTPPISPGVDEVIKPSPVFIEESSIDIYKLGESFSVAPKEDADWIVNVTLGVQSSTDFRSSSLTLTLPELSISKTFNVSSVHASPNASSDGTNWVNAVWQIPDSVPKRWYPHNLGTPQLYNLSVTLDLKSSARTVDSVSFTTRTGFRTIQLVQSRYTDEQVRAGITPGDNWHFNINGKPFYALGTNIIPFDPFYARTTPESVRWVLESAVKSGQNMLRIWGGGTYQPSHPSVAGGVYDFYSVCDELGILAWSELIFSDSLYPINDFLLESIEPEVRQNVRRVNRHPSNAQWAGGNEIEGIITSAAPRLENGTHYLNEYVALFQDFLQPIVSSETSSVPYTDCSTTTGVLSLDPYELRLKNATPGEIYGNGGTPSHLPNTLTSLTFVYTERYNYDASVAFDYSTFPVTRFMNEFGFHSMPSFYSWEEVLTSPSDFSFNSTVVTSRDHHPPAGSLTFPNPNAAQGQAQMTSAVQIWLPTPVDFESNLNKTFTQWCYSTQIFQSMAMVAQVAWYRHGAGKGENNLGALVWQLNDIWQGVSWSSVEYSGRWKVLQYGLVGIFSPLTIYPFWTARNQTLEVLIISDRWESVRGTAQLTWLDWNGTALSTEKHEFEVPSLNNSVVLQRTGLGSILPEGRNETDVWMLMNVTAEVDAKTVTNEQYFTPTSLANANLVDPQISLTPNEDSGHLTFTLSAKGGVAAWTWMDHPAGTIGVFVDAQTGVPTNGFYLVPGLDRTLRFEMNEALSRVKNPSPDDFVVRSLWDNTHI</sequence>
<comment type="pathway">
    <text evidence="3">Glycan metabolism; N-glycan degradation.</text>
</comment>
<dbReference type="PANTHER" id="PTHR43730">
    <property type="entry name" value="BETA-MANNOSIDASE"/>
    <property type="match status" value="1"/>
</dbReference>
<dbReference type="GO" id="GO:0004567">
    <property type="term" value="F:beta-mannosidase activity"/>
    <property type="evidence" value="ECO:0007669"/>
    <property type="project" value="UniProtKB-EC"/>
</dbReference>
<evidence type="ECO:0000313" key="19">
    <source>
        <dbReference type="EMBL" id="KAF5346711.1"/>
    </source>
</evidence>
<dbReference type="InterPro" id="IPR054593">
    <property type="entry name" value="Beta-mannosidase-like_N2"/>
</dbReference>
<keyword evidence="8" id="KW-0964">Secreted</keyword>
<dbReference type="InterPro" id="IPR041625">
    <property type="entry name" value="Beta-mannosidase_Ig"/>
</dbReference>
<dbReference type="InterPro" id="IPR041447">
    <property type="entry name" value="Mannosidase_ig"/>
</dbReference>
<dbReference type="GO" id="GO:0006516">
    <property type="term" value="P:glycoprotein catabolic process"/>
    <property type="evidence" value="ECO:0007669"/>
    <property type="project" value="TreeGrafter"/>
</dbReference>
<dbReference type="SUPFAM" id="SSF51445">
    <property type="entry name" value="(Trans)glycosidases"/>
    <property type="match status" value="1"/>
</dbReference>
<dbReference type="Gene3D" id="2.60.40.10">
    <property type="entry name" value="Immunoglobulins"/>
    <property type="match status" value="3"/>
</dbReference>
<dbReference type="InterPro" id="IPR006102">
    <property type="entry name" value="Ig-like_GH2"/>
</dbReference>
<dbReference type="Pfam" id="PF22666">
    <property type="entry name" value="Glyco_hydro_2_N2"/>
    <property type="match status" value="1"/>
</dbReference>
<dbReference type="SUPFAM" id="SSF49303">
    <property type="entry name" value="beta-Galactosidase/glucuronidase domain"/>
    <property type="match status" value="2"/>
</dbReference>
<dbReference type="Gene3D" id="3.20.20.80">
    <property type="entry name" value="Glycosidases"/>
    <property type="match status" value="1"/>
</dbReference>
<dbReference type="Pfam" id="PF00703">
    <property type="entry name" value="Glyco_hydro_2"/>
    <property type="match status" value="1"/>
</dbReference>
<evidence type="ECO:0000259" key="16">
    <source>
        <dbReference type="Pfam" id="PF17753"/>
    </source>
</evidence>
<dbReference type="SUPFAM" id="SSF49785">
    <property type="entry name" value="Galactose-binding domain-like"/>
    <property type="match status" value="1"/>
</dbReference>
<feature type="domain" description="Beta-mannosidase-like galactose-binding" evidence="18">
    <location>
        <begin position="31"/>
        <end position="212"/>
    </location>
</feature>
<comment type="subcellular location">
    <subcellularLocation>
        <location evidence="2">Secreted</location>
    </subcellularLocation>
</comment>
<evidence type="ECO:0000256" key="3">
    <source>
        <dbReference type="ARBA" id="ARBA00004740"/>
    </source>
</evidence>
<evidence type="ECO:0000313" key="20">
    <source>
        <dbReference type="Proteomes" id="UP000559027"/>
    </source>
</evidence>
<dbReference type="InterPro" id="IPR008979">
    <property type="entry name" value="Galactose-bd-like_sf"/>
</dbReference>
<evidence type="ECO:0000256" key="7">
    <source>
        <dbReference type="ARBA" id="ARBA00021795"/>
    </source>
</evidence>
<feature type="signal peptide" evidence="14">
    <location>
        <begin position="1"/>
        <end position="21"/>
    </location>
</feature>
<dbReference type="EC" id="3.2.1.25" evidence="6"/>
<feature type="domain" description="Beta-mannosidase Ig-fold" evidence="16">
    <location>
        <begin position="898"/>
        <end position="989"/>
    </location>
</feature>
<dbReference type="InterPro" id="IPR050887">
    <property type="entry name" value="Beta-mannosidase_GH2"/>
</dbReference>
<dbReference type="InterPro" id="IPR013783">
    <property type="entry name" value="Ig-like_fold"/>
</dbReference>
<accession>A0A8H5CTD0</accession>
<feature type="chain" id="PRO_5034840481" description="Beta-mannosidase A" evidence="14">
    <location>
        <begin position="22"/>
        <end position="992"/>
    </location>
</feature>
<keyword evidence="10" id="KW-0378">Hydrolase</keyword>
<dbReference type="Pfam" id="PF17786">
    <property type="entry name" value="Mannosidase_ig"/>
    <property type="match status" value="1"/>
</dbReference>
<evidence type="ECO:0000256" key="4">
    <source>
        <dbReference type="ARBA" id="ARBA00007483"/>
    </source>
</evidence>
<protein>
    <recommendedName>
        <fullName evidence="7">Beta-mannosidase A</fullName>
        <ecNumber evidence="6">3.2.1.25</ecNumber>
    </recommendedName>
    <alternativeName>
        <fullName evidence="13">Mannanase A</fullName>
    </alternativeName>
</protein>
<evidence type="ECO:0000256" key="10">
    <source>
        <dbReference type="ARBA" id="ARBA00022801"/>
    </source>
</evidence>
<reference evidence="19 20" key="1">
    <citation type="journal article" date="2020" name="ISME J.">
        <title>Uncovering the hidden diversity of litter-decomposition mechanisms in mushroom-forming fungi.</title>
        <authorList>
            <person name="Floudas D."/>
            <person name="Bentzer J."/>
            <person name="Ahren D."/>
            <person name="Johansson T."/>
            <person name="Persson P."/>
            <person name="Tunlid A."/>
        </authorList>
    </citation>
    <scope>NUCLEOTIDE SEQUENCE [LARGE SCALE GENOMIC DNA]</scope>
    <source>
        <strain evidence="19 20">CBS 146.42</strain>
    </source>
</reference>
<keyword evidence="20" id="KW-1185">Reference proteome</keyword>
<evidence type="ECO:0000256" key="14">
    <source>
        <dbReference type="SAM" id="SignalP"/>
    </source>
</evidence>
<evidence type="ECO:0000256" key="13">
    <source>
        <dbReference type="ARBA" id="ARBA00031061"/>
    </source>
</evidence>
<dbReference type="Pfam" id="PF17753">
    <property type="entry name" value="Ig_mannosidase"/>
    <property type="match status" value="1"/>
</dbReference>
<evidence type="ECO:0000256" key="5">
    <source>
        <dbReference type="ARBA" id="ARBA00011738"/>
    </source>
</evidence>
<keyword evidence="9 14" id="KW-0732">Signal</keyword>
<dbReference type="AlphaFoldDB" id="A0A8H5CTD0"/>
<comment type="catalytic activity">
    <reaction evidence="1">
        <text>Hydrolysis of terminal, non-reducing beta-D-mannose residues in beta-D-mannosides.</text>
        <dbReference type="EC" id="3.2.1.25"/>
    </reaction>
</comment>
<evidence type="ECO:0000259" key="15">
    <source>
        <dbReference type="Pfam" id="PF00703"/>
    </source>
</evidence>
<dbReference type="Gene3D" id="2.60.120.260">
    <property type="entry name" value="Galactose-binding domain-like"/>
    <property type="match status" value="1"/>
</dbReference>
<name>A0A8H5CTD0_9AGAR</name>
<keyword evidence="11" id="KW-0325">Glycoprotein</keyword>
<feature type="domain" description="Mannosidase Ig/CBM-like" evidence="17">
    <location>
        <begin position="802"/>
        <end position="875"/>
    </location>
</feature>
<gene>
    <name evidence="19" type="ORF">D9756_010427</name>
</gene>
<dbReference type="InterPro" id="IPR036156">
    <property type="entry name" value="Beta-gal/glucu_dom_sf"/>
</dbReference>
<dbReference type="InterPro" id="IPR017853">
    <property type="entry name" value="GH"/>
</dbReference>